<feature type="domain" description="HTH araC/xylS-type" evidence="4">
    <location>
        <begin position="180"/>
        <end position="277"/>
    </location>
</feature>
<dbReference type="PROSITE" id="PS01124">
    <property type="entry name" value="HTH_ARAC_FAMILY_2"/>
    <property type="match status" value="1"/>
</dbReference>
<dbReference type="GO" id="GO:0043565">
    <property type="term" value="F:sequence-specific DNA binding"/>
    <property type="evidence" value="ECO:0007669"/>
    <property type="project" value="InterPro"/>
</dbReference>
<dbReference type="eggNOG" id="COG0662">
    <property type="taxonomic scope" value="Bacteria"/>
</dbReference>
<dbReference type="InterPro" id="IPR003313">
    <property type="entry name" value="AraC-bd"/>
</dbReference>
<evidence type="ECO:0000259" key="4">
    <source>
        <dbReference type="PROSITE" id="PS01124"/>
    </source>
</evidence>
<comment type="caution">
    <text evidence="5">The sequence shown here is derived from an EMBL/GenBank/DDBJ whole genome shotgun (WGS) entry which is preliminary data.</text>
</comment>
<dbReference type="InterPro" id="IPR037923">
    <property type="entry name" value="HTH-like"/>
</dbReference>
<keyword evidence="3" id="KW-0804">Transcription</keyword>
<evidence type="ECO:0000256" key="2">
    <source>
        <dbReference type="ARBA" id="ARBA00023125"/>
    </source>
</evidence>
<dbReference type="PROSITE" id="PS00041">
    <property type="entry name" value="HTH_ARAC_FAMILY_1"/>
    <property type="match status" value="1"/>
</dbReference>
<proteinExistence type="predicted"/>
<dbReference type="SMART" id="SM00342">
    <property type="entry name" value="HTH_ARAC"/>
    <property type="match status" value="1"/>
</dbReference>
<protein>
    <submittedName>
        <fullName evidence="5">AraC-type DNA-binding domain-containing protein</fullName>
    </submittedName>
</protein>
<keyword evidence="2 5" id="KW-0238">DNA-binding</keyword>
<organism evidence="5 6">
    <name type="scientific">Ruminiclostridium cellobioparum subsp. termitidis CT1112</name>
    <dbReference type="NCBI Taxonomy" id="1195236"/>
    <lineage>
        <taxon>Bacteria</taxon>
        <taxon>Bacillati</taxon>
        <taxon>Bacillota</taxon>
        <taxon>Clostridia</taxon>
        <taxon>Eubacteriales</taxon>
        <taxon>Oscillospiraceae</taxon>
        <taxon>Ruminiclostridium</taxon>
    </lineage>
</organism>
<reference evidence="5 6" key="1">
    <citation type="journal article" date="2013" name="Genome Announc.">
        <title>Draft Genome Sequence of the Cellulolytic, Mesophilic, Anaerobic Bacterium Clostridium termitidis Strain CT1112 (DSM 5398).</title>
        <authorList>
            <person name="Lal S."/>
            <person name="Ramachandran U."/>
            <person name="Zhang X."/>
            <person name="Munir R."/>
            <person name="Sparling R."/>
            <person name="Levin D.B."/>
        </authorList>
    </citation>
    <scope>NUCLEOTIDE SEQUENCE [LARGE SCALE GENOMIC DNA]</scope>
    <source>
        <strain evidence="5 6">CT1112</strain>
    </source>
</reference>
<dbReference type="Pfam" id="PF12833">
    <property type="entry name" value="HTH_18"/>
    <property type="match status" value="1"/>
</dbReference>
<dbReference type="Gene3D" id="2.60.120.10">
    <property type="entry name" value="Jelly Rolls"/>
    <property type="match status" value="1"/>
</dbReference>
<accession>S0FLQ7</accession>
<dbReference type="InterPro" id="IPR018062">
    <property type="entry name" value="HTH_AraC-typ_CS"/>
</dbReference>
<dbReference type="EMBL" id="AORV01000025">
    <property type="protein sequence ID" value="EMS72827.1"/>
    <property type="molecule type" value="Genomic_DNA"/>
</dbReference>
<dbReference type="eggNOG" id="COG2207">
    <property type="taxonomic scope" value="Bacteria"/>
</dbReference>
<dbReference type="Gene3D" id="1.10.10.60">
    <property type="entry name" value="Homeodomain-like"/>
    <property type="match status" value="2"/>
</dbReference>
<keyword evidence="6" id="KW-1185">Reference proteome</keyword>
<dbReference type="InterPro" id="IPR014710">
    <property type="entry name" value="RmlC-like_jellyroll"/>
</dbReference>
<evidence type="ECO:0000313" key="6">
    <source>
        <dbReference type="Proteomes" id="UP000014155"/>
    </source>
</evidence>
<evidence type="ECO:0000313" key="5">
    <source>
        <dbReference type="EMBL" id="EMS72827.1"/>
    </source>
</evidence>
<dbReference type="STRING" id="1195236.CTER_1096"/>
<dbReference type="GO" id="GO:0003700">
    <property type="term" value="F:DNA-binding transcription factor activity"/>
    <property type="evidence" value="ECO:0007669"/>
    <property type="project" value="InterPro"/>
</dbReference>
<dbReference type="InterPro" id="IPR009057">
    <property type="entry name" value="Homeodomain-like_sf"/>
</dbReference>
<evidence type="ECO:0000256" key="1">
    <source>
        <dbReference type="ARBA" id="ARBA00023015"/>
    </source>
</evidence>
<dbReference type="InterPro" id="IPR018060">
    <property type="entry name" value="HTH_AraC"/>
</dbReference>
<dbReference type="Proteomes" id="UP000014155">
    <property type="component" value="Unassembled WGS sequence"/>
</dbReference>
<dbReference type="PATRIC" id="fig|1195236.3.peg.1391"/>
<dbReference type="AlphaFoldDB" id="S0FLQ7"/>
<evidence type="ECO:0000256" key="3">
    <source>
        <dbReference type="ARBA" id="ARBA00023163"/>
    </source>
</evidence>
<dbReference type="RefSeq" id="WP_004624543.1">
    <property type="nucleotide sequence ID" value="NZ_AORV01000025.1"/>
</dbReference>
<dbReference type="PANTHER" id="PTHR43280">
    <property type="entry name" value="ARAC-FAMILY TRANSCRIPTIONAL REGULATOR"/>
    <property type="match status" value="1"/>
</dbReference>
<sequence length="280" mass="32679">MEVIRNLGDKAGLEFSHTRSDIISIDFHLHDAYEIYYLISGDVNYFVENKIYELKQGDVIITNKYEIHKPSFKSNKTYERAFIQFDDAIPVMYGSGAFDLLQCFNGRRKGERNKIEFDAVRRQEFLELMEKLEHTGKNKNPADAILRNTYFVQLLVLLNRAFLSSSVDAVEQKGISARLFPILDHINENLQGDLSLESIEQQFFINRHYLTRLFKKNTGMNLHQYVIYKRLARSKELLARGLSVTEACYSSGFNDYSNFYRLFKRIIGTAPGEYKKRNAY</sequence>
<name>S0FLQ7_RUMCE</name>
<gene>
    <name evidence="5" type="ORF">CTER_1096</name>
</gene>
<keyword evidence="1" id="KW-0805">Transcription regulation</keyword>
<dbReference type="SUPFAM" id="SSF51215">
    <property type="entry name" value="Regulatory protein AraC"/>
    <property type="match status" value="1"/>
</dbReference>
<dbReference type="PANTHER" id="PTHR43280:SF34">
    <property type="entry name" value="ARAC-FAMILY TRANSCRIPTIONAL REGULATOR"/>
    <property type="match status" value="1"/>
</dbReference>
<dbReference type="Pfam" id="PF02311">
    <property type="entry name" value="AraC_binding"/>
    <property type="match status" value="1"/>
</dbReference>
<dbReference type="SUPFAM" id="SSF46689">
    <property type="entry name" value="Homeodomain-like"/>
    <property type="match status" value="2"/>
</dbReference>